<feature type="compositionally biased region" description="Low complexity" evidence="1">
    <location>
        <begin position="1078"/>
        <end position="1103"/>
    </location>
</feature>
<feature type="domain" description="UDENN" evidence="2">
    <location>
        <begin position="19"/>
        <end position="406"/>
    </location>
</feature>
<reference evidence="3" key="1">
    <citation type="submission" date="2022-08" db="EMBL/GenBank/DDBJ databases">
        <title>Novel sulphate-reducing endosymbionts in the free-living metamonad Anaeramoeba.</title>
        <authorList>
            <person name="Jerlstrom-Hultqvist J."/>
            <person name="Cepicka I."/>
            <person name="Gallot-Lavallee L."/>
            <person name="Salas-Leiva D."/>
            <person name="Curtis B.A."/>
            <person name="Zahonova K."/>
            <person name="Pipaliya S."/>
            <person name="Dacks J."/>
            <person name="Roger A.J."/>
        </authorList>
    </citation>
    <scope>NUCLEOTIDE SEQUENCE</scope>
    <source>
        <strain evidence="3">Busselton2</strain>
    </source>
</reference>
<feature type="region of interest" description="Disordered" evidence="1">
    <location>
        <begin position="712"/>
        <end position="732"/>
    </location>
</feature>
<feature type="region of interest" description="Disordered" evidence="1">
    <location>
        <begin position="456"/>
        <end position="574"/>
    </location>
</feature>
<feature type="compositionally biased region" description="Basic and acidic residues" evidence="1">
    <location>
        <begin position="796"/>
        <end position="817"/>
    </location>
</feature>
<feature type="compositionally biased region" description="Low complexity" evidence="1">
    <location>
        <begin position="518"/>
        <end position="530"/>
    </location>
</feature>
<feature type="compositionally biased region" description="Polar residues" evidence="1">
    <location>
        <begin position="988"/>
        <end position="1010"/>
    </location>
</feature>
<feature type="compositionally biased region" description="Low complexity" evidence="1">
    <location>
        <begin position="479"/>
        <end position="495"/>
    </location>
</feature>
<proteinExistence type="predicted"/>
<dbReference type="PANTHER" id="PTHR15288:SF0">
    <property type="entry name" value="UDENN DOMAIN-CONTAINING PROTEIN"/>
    <property type="match status" value="1"/>
</dbReference>
<feature type="region of interest" description="Disordered" evidence="1">
    <location>
        <begin position="941"/>
        <end position="1037"/>
    </location>
</feature>
<comment type="caution">
    <text evidence="3">The sequence shown here is derived from an EMBL/GenBank/DDBJ whole genome shotgun (WGS) entry which is preliminary data.</text>
</comment>
<dbReference type="Gene3D" id="3.30.450.200">
    <property type="match status" value="1"/>
</dbReference>
<dbReference type="AlphaFoldDB" id="A0AAV8ABT0"/>
<protein>
    <submittedName>
        <fullName evidence="3">Denn domain-containing</fullName>
    </submittedName>
</protein>
<feature type="compositionally biased region" description="Low complexity" evidence="1">
    <location>
        <begin position="1111"/>
        <end position="1126"/>
    </location>
</feature>
<dbReference type="PANTHER" id="PTHR15288">
    <property type="entry name" value="DENN DOMAIN-CONTAINING PROTEIN 2"/>
    <property type="match status" value="1"/>
</dbReference>
<dbReference type="Gene3D" id="3.40.50.11500">
    <property type="match status" value="1"/>
</dbReference>
<feature type="compositionally biased region" description="Basic and acidic residues" evidence="1">
    <location>
        <begin position="714"/>
        <end position="732"/>
    </location>
</feature>
<evidence type="ECO:0000256" key="1">
    <source>
        <dbReference type="SAM" id="MobiDB-lite"/>
    </source>
</evidence>
<feature type="compositionally biased region" description="Basic and acidic residues" evidence="1">
    <location>
        <begin position="831"/>
        <end position="846"/>
    </location>
</feature>
<dbReference type="Pfam" id="PF03456">
    <property type="entry name" value="uDENN"/>
    <property type="match status" value="1"/>
</dbReference>
<feature type="compositionally biased region" description="Basic and acidic residues" evidence="1">
    <location>
        <begin position="956"/>
        <end position="970"/>
    </location>
</feature>
<feature type="compositionally biased region" description="Basic and acidic residues" evidence="1">
    <location>
        <begin position="771"/>
        <end position="787"/>
    </location>
</feature>
<evidence type="ECO:0000313" key="3">
    <source>
        <dbReference type="EMBL" id="KAJ3451679.1"/>
    </source>
</evidence>
<accession>A0AAV8ABT0</accession>
<dbReference type="InterPro" id="IPR037516">
    <property type="entry name" value="Tripartite_DENN"/>
</dbReference>
<feature type="compositionally biased region" description="Low complexity" evidence="1">
    <location>
        <begin position="1011"/>
        <end position="1037"/>
    </location>
</feature>
<dbReference type="InterPro" id="IPR001194">
    <property type="entry name" value="cDENN_dom"/>
</dbReference>
<dbReference type="InterPro" id="IPR043153">
    <property type="entry name" value="DENN_C"/>
</dbReference>
<dbReference type="SMART" id="SM00801">
    <property type="entry name" value="dDENN"/>
    <property type="match status" value="1"/>
</dbReference>
<dbReference type="EMBL" id="JANTQA010000008">
    <property type="protein sequence ID" value="KAJ3451679.1"/>
    <property type="molecule type" value="Genomic_DNA"/>
</dbReference>
<feature type="compositionally biased region" description="Basic and acidic residues" evidence="1">
    <location>
        <begin position="531"/>
        <end position="573"/>
    </location>
</feature>
<evidence type="ECO:0000259" key="2">
    <source>
        <dbReference type="PROSITE" id="PS50211"/>
    </source>
</evidence>
<dbReference type="InterPro" id="IPR005112">
    <property type="entry name" value="dDENN_dom"/>
</dbReference>
<feature type="region of interest" description="Disordered" evidence="1">
    <location>
        <begin position="745"/>
        <end position="846"/>
    </location>
</feature>
<name>A0AAV8ABT0_9EUKA</name>
<evidence type="ECO:0000313" key="4">
    <source>
        <dbReference type="Proteomes" id="UP001146793"/>
    </source>
</evidence>
<feature type="region of interest" description="Disordered" evidence="1">
    <location>
        <begin position="1078"/>
        <end position="1139"/>
    </location>
</feature>
<sequence>MSSSSKPQSPKTVSKKRLITAFVLVSLNEKGPKLEYKYLPKPRATLPLPTITSFCFPDYDPDNPEILEKNNEQAFGTKQNFTFVLTNISVTRSFGFCRRVKINGELKTLCLITDWPWYSLFSDFLDVLERRITLFSPKKQVPPIIRKINKHALPFPGEEFYVQIKSADGLGSTSYRFVRSDSQITSSNQGSFQLDELLGSFRTQQLLEIFSALLFERRILVVSSSLSILSNAIHSLTTLVSPFVWNHVFISVLPKNLIDFASSPMPFLIGIQSQLSKKLEKISMEPHLVVNVEAKSITYEGGLTSDLKKLPAPQLSILEKSLSNAIKQGKKKGKMIPSLVLNPFLDFFLSIFGTYRKYISTKNRSFNFGAFLQSLSEPTAQFLLYFKESQMYADFIRERTDRRNLKTLSTEPFETRAKSGKFTKFLRQEENNWKLKMGKVISQSKEKVLQFKDKMVEKSPQMSTKQMNNNTTSKKRPNRTNTNTNTNMMSNTNTKTKTRTRTKTKKHTPKRKKKTTKKTTNNNSNFPIENNSKKESNFPIEEKKSIDNKHKEIEKSQKQEQEKKKENQPKVQKEFSFGDYLNNSETVNITSEKTNILQFNEGINNIIGDNNNNQPKNENKDPFGLFGLLDQKPLKQENNINQEKKNENTSNSLEGLFGTTTETKKNENENMNNKESNSLEGFFGTEIKENENTTNNDNKQDDSLEGLFATTTLNEKENKNEKENNDDNKQENSLEGFFGIEIKENENTTNNDNKQDDSLEGFFGTTTLNKTENKNEKENNDDNKQENSLEGFFGTEIKENKNINESKQIKSNNKQDDSLEGFFGTTTLNEKGNKNEKENNDDNKQENSLEAFFETEIKPTENKEKNQNLNKKSEKNIQNNSIENIFETKNKSNTELTQKQDNSIMNDFFNLEEKNTVEHKPIKKNKQIAFFNSDNLMGIDLANSSKQTNNNNNQTQKKEKNNRQEREKLNNKPNSNSSFLNDFNSNSVPIQTTGQTNKNNSNDFSLFESFTNTNNGNNGKNNGGNSNNKTNTNNNMQTNNQQNSFLNFGLDNNIFGQSNTKPIQQKNETSNLNLDFFGNSNSNSSNNNNKIQNTNNTNNSLNLDIFGGFGNTNNTNQTHNNSTNTNKDPFSFGDGNSLF</sequence>
<dbReference type="Pfam" id="PF02141">
    <property type="entry name" value="DENN"/>
    <property type="match status" value="1"/>
</dbReference>
<dbReference type="Proteomes" id="UP001146793">
    <property type="component" value="Unassembled WGS sequence"/>
</dbReference>
<dbReference type="PROSITE" id="PS50211">
    <property type="entry name" value="DENN"/>
    <property type="match status" value="1"/>
</dbReference>
<gene>
    <name evidence="3" type="ORF">M0812_03431</name>
</gene>
<feature type="compositionally biased region" description="Low complexity" evidence="1">
    <location>
        <begin position="943"/>
        <end position="955"/>
    </location>
</feature>
<feature type="compositionally biased region" description="Basic residues" evidence="1">
    <location>
        <begin position="496"/>
        <end position="517"/>
    </location>
</feature>
<dbReference type="InterPro" id="IPR005113">
    <property type="entry name" value="uDENN_dom"/>
</dbReference>
<dbReference type="InterPro" id="IPR051942">
    <property type="entry name" value="DENN_domain_containing_2"/>
</dbReference>
<dbReference type="SMART" id="SM00800">
    <property type="entry name" value="uDENN"/>
    <property type="match status" value="1"/>
</dbReference>
<dbReference type="SMART" id="SM00799">
    <property type="entry name" value="DENN"/>
    <property type="match status" value="1"/>
</dbReference>
<feature type="compositionally biased region" description="Low complexity" evidence="1">
    <location>
        <begin position="971"/>
        <end position="987"/>
    </location>
</feature>
<organism evidence="3 4">
    <name type="scientific">Anaeramoeba flamelloides</name>
    <dbReference type="NCBI Taxonomy" id="1746091"/>
    <lineage>
        <taxon>Eukaryota</taxon>
        <taxon>Metamonada</taxon>
        <taxon>Anaeramoebidae</taxon>
        <taxon>Anaeramoeba</taxon>
    </lineage>
</organism>